<evidence type="ECO:0000313" key="2">
    <source>
        <dbReference type="Proteomes" id="UP000001514"/>
    </source>
</evidence>
<organism evidence="2">
    <name type="scientific">Selaginella moellendorffii</name>
    <name type="common">Spikemoss</name>
    <dbReference type="NCBI Taxonomy" id="88036"/>
    <lineage>
        <taxon>Eukaryota</taxon>
        <taxon>Viridiplantae</taxon>
        <taxon>Streptophyta</taxon>
        <taxon>Embryophyta</taxon>
        <taxon>Tracheophyta</taxon>
        <taxon>Lycopodiopsida</taxon>
        <taxon>Selaginellales</taxon>
        <taxon>Selaginellaceae</taxon>
        <taxon>Selaginella</taxon>
    </lineage>
</organism>
<dbReference type="AlphaFoldDB" id="D8RKG6"/>
<evidence type="ECO:0000313" key="1">
    <source>
        <dbReference type="EMBL" id="EFJ27438.1"/>
    </source>
</evidence>
<dbReference type="Proteomes" id="UP000001514">
    <property type="component" value="Unassembled WGS sequence"/>
</dbReference>
<dbReference type="KEGG" id="smo:SELMODRAFT_412217"/>
<keyword evidence="2" id="KW-1185">Reference proteome</keyword>
<dbReference type="InParanoid" id="D8RKG6"/>
<reference evidence="1 2" key="1">
    <citation type="journal article" date="2011" name="Science">
        <title>The Selaginella genome identifies genetic changes associated with the evolution of vascular plants.</title>
        <authorList>
            <person name="Banks J.A."/>
            <person name="Nishiyama T."/>
            <person name="Hasebe M."/>
            <person name="Bowman J.L."/>
            <person name="Gribskov M."/>
            <person name="dePamphilis C."/>
            <person name="Albert V.A."/>
            <person name="Aono N."/>
            <person name="Aoyama T."/>
            <person name="Ambrose B.A."/>
            <person name="Ashton N.W."/>
            <person name="Axtell M.J."/>
            <person name="Barker E."/>
            <person name="Barker M.S."/>
            <person name="Bennetzen J.L."/>
            <person name="Bonawitz N.D."/>
            <person name="Chapple C."/>
            <person name="Cheng C."/>
            <person name="Correa L.G."/>
            <person name="Dacre M."/>
            <person name="DeBarry J."/>
            <person name="Dreyer I."/>
            <person name="Elias M."/>
            <person name="Engstrom E.M."/>
            <person name="Estelle M."/>
            <person name="Feng L."/>
            <person name="Finet C."/>
            <person name="Floyd S.K."/>
            <person name="Frommer W.B."/>
            <person name="Fujita T."/>
            <person name="Gramzow L."/>
            <person name="Gutensohn M."/>
            <person name="Harholt J."/>
            <person name="Hattori M."/>
            <person name="Heyl A."/>
            <person name="Hirai T."/>
            <person name="Hiwatashi Y."/>
            <person name="Ishikawa M."/>
            <person name="Iwata M."/>
            <person name="Karol K.G."/>
            <person name="Koehler B."/>
            <person name="Kolukisaoglu U."/>
            <person name="Kubo M."/>
            <person name="Kurata T."/>
            <person name="Lalonde S."/>
            <person name="Li K."/>
            <person name="Li Y."/>
            <person name="Litt A."/>
            <person name="Lyons E."/>
            <person name="Manning G."/>
            <person name="Maruyama T."/>
            <person name="Michael T.P."/>
            <person name="Mikami K."/>
            <person name="Miyazaki S."/>
            <person name="Morinaga S."/>
            <person name="Murata T."/>
            <person name="Mueller-Roeber B."/>
            <person name="Nelson D.R."/>
            <person name="Obara M."/>
            <person name="Oguri Y."/>
            <person name="Olmstead R.G."/>
            <person name="Onodera N."/>
            <person name="Petersen B.L."/>
            <person name="Pils B."/>
            <person name="Prigge M."/>
            <person name="Rensing S.A."/>
            <person name="Riano-Pachon D.M."/>
            <person name="Roberts A.W."/>
            <person name="Sato Y."/>
            <person name="Scheller H.V."/>
            <person name="Schulz B."/>
            <person name="Schulz C."/>
            <person name="Shakirov E.V."/>
            <person name="Shibagaki N."/>
            <person name="Shinohara N."/>
            <person name="Shippen D.E."/>
            <person name="Soerensen I."/>
            <person name="Sotooka R."/>
            <person name="Sugimoto N."/>
            <person name="Sugita M."/>
            <person name="Sumikawa N."/>
            <person name="Tanurdzic M."/>
            <person name="Theissen G."/>
            <person name="Ulvskov P."/>
            <person name="Wakazuki S."/>
            <person name="Weng J.K."/>
            <person name="Willats W.W."/>
            <person name="Wipf D."/>
            <person name="Wolf P.G."/>
            <person name="Yang L."/>
            <person name="Zimmer A.D."/>
            <person name="Zhu Q."/>
            <person name="Mitros T."/>
            <person name="Hellsten U."/>
            <person name="Loque D."/>
            <person name="Otillar R."/>
            <person name="Salamov A."/>
            <person name="Schmutz J."/>
            <person name="Shapiro H."/>
            <person name="Lindquist E."/>
            <person name="Lucas S."/>
            <person name="Rokhsar D."/>
            <person name="Grigoriev I.V."/>
        </authorList>
    </citation>
    <scope>NUCLEOTIDE SEQUENCE [LARGE SCALE GENOMIC DNA]</scope>
</reference>
<gene>
    <name evidence="1" type="ORF">SELMODRAFT_412217</name>
</gene>
<name>D8RKG6_SELML</name>
<dbReference type="EMBL" id="GL377582">
    <property type="protein sequence ID" value="EFJ27438.1"/>
    <property type="molecule type" value="Genomic_DNA"/>
</dbReference>
<protein>
    <submittedName>
        <fullName evidence="1">Uncharacterized protein</fullName>
    </submittedName>
</protein>
<dbReference type="Gramene" id="EFJ27438">
    <property type="protein sequence ID" value="EFJ27438"/>
    <property type="gene ID" value="SELMODRAFT_412217"/>
</dbReference>
<dbReference type="HOGENOM" id="CLU_2311018_0_0_1"/>
<proteinExistence type="predicted"/>
<accession>D8RKG6</accession>
<sequence>MAGSILEELRAEGVPDYLTPHKDPFIRSTLASPAIIHYSLSRRNNSKILSLVGKFDPFVGSITCEYLSKMLIASDHVVIDGGPNLLGHVKSNFVDSSMAL</sequence>